<protein>
    <submittedName>
        <fullName evidence="1">Uncharacterized protein</fullName>
    </submittedName>
</protein>
<comment type="caution">
    <text evidence="1">The sequence shown here is derived from an EMBL/GenBank/DDBJ whole genome shotgun (WGS) entry which is preliminary data.</text>
</comment>
<dbReference type="EMBL" id="BFAA01005844">
    <property type="protein sequence ID" value="GCB68078.1"/>
    <property type="molecule type" value="Genomic_DNA"/>
</dbReference>
<evidence type="ECO:0000313" key="1">
    <source>
        <dbReference type="EMBL" id="GCB68078.1"/>
    </source>
</evidence>
<evidence type="ECO:0000313" key="2">
    <source>
        <dbReference type="Proteomes" id="UP000288216"/>
    </source>
</evidence>
<keyword evidence="2" id="KW-1185">Reference proteome</keyword>
<dbReference type="Proteomes" id="UP000288216">
    <property type="component" value="Unassembled WGS sequence"/>
</dbReference>
<accession>A0A401P4P2</accession>
<reference evidence="1 2" key="1">
    <citation type="journal article" date="2018" name="Nat. Ecol. Evol.">
        <title>Shark genomes provide insights into elasmobranch evolution and the origin of vertebrates.</title>
        <authorList>
            <person name="Hara Y"/>
            <person name="Yamaguchi K"/>
            <person name="Onimaru K"/>
            <person name="Kadota M"/>
            <person name="Koyanagi M"/>
            <person name="Keeley SD"/>
            <person name="Tatsumi K"/>
            <person name="Tanaka K"/>
            <person name="Motone F"/>
            <person name="Kageyama Y"/>
            <person name="Nozu R"/>
            <person name="Adachi N"/>
            <person name="Nishimura O"/>
            <person name="Nakagawa R"/>
            <person name="Tanegashima C"/>
            <person name="Kiyatake I"/>
            <person name="Matsumoto R"/>
            <person name="Murakumo K"/>
            <person name="Nishida K"/>
            <person name="Terakita A"/>
            <person name="Kuratani S"/>
            <person name="Sato K"/>
            <person name="Hyodo S Kuraku.S."/>
        </authorList>
    </citation>
    <scope>NUCLEOTIDE SEQUENCE [LARGE SCALE GENOMIC DNA]</scope>
</reference>
<name>A0A401P4P2_SCYTO</name>
<proteinExistence type="predicted"/>
<dbReference type="AlphaFoldDB" id="A0A401P4P2"/>
<organism evidence="1 2">
    <name type="scientific">Scyliorhinus torazame</name>
    <name type="common">Cloudy catshark</name>
    <name type="synonym">Catulus torazame</name>
    <dbReference type="NCBI Taxonomy" id="75743"/>
    <lineage>
        <taxon>Eukaryota</taxon>
        <taxon>Metazoa</taxon>
        <taxon>Chordata</taxon>
        <taxon>Craniata</taxon>
        <taxon>Vertebrata</taxon>
        <taxon>Chondrichthyes</taxon>
        <taxon>Elasmobranchii</taxon>
        <taxon>Galeomorphii</taxon>
        <taxon>Galeoidea</taxon>
        <taxon>Carcharhiniformes</taxon>
        <taxon>Scyliorhinidae</taxon>
        <taxon>Scyliorhinus</taxon>
    </lineage>
</organism>
<sequence>MEKRPIWRKTGLFAADSCCKTSTCAIESELTSHGLATGLVNILPGSRLGLSFHWDSPTDILKETVPIYSVNMGWILHVNFNRSLDDPTKGYLLDPMLALLEDLYASWCFTCGFKMLYYVV</sequence>
<gene>
    <name evidence="1" type="ORF">scyTo_0012226</name>
</gene>